<name>A0A0D0DY65_9AGAM</name>
<sequence>MDPAEHETEPPVDTAGLLAQITSLQGELNSLRALYDTLLETNNRAAARYKVDYKKWRDFKRWLMNDFRKDDEVKLLLKEGEMDAYKRASTLGKRKQFEVQGPELEYSGKEDSDAEEHKRD</sequence>
<dbReference type="AlphaFoldDB" id="A0A0D0DY65"/>
<dbReference type="OrthoDB" id="2674320at2759"/>
<protein>
    <submittedName>
        <fullName evidence="2">Uncharacterized protein</fullName>
    </submittedName>
</protein>
<evidence type="ECO:0000256" key="1">
    <source>
        <dbReference type="SAM" id="MobiDB-lite"/>
    </source>
</evidence>
<feature type="region of interest" description="Disordered" evidence="1">
    <location>
        <begin position="96"/>
        <end position="120"/>
    </location>
</feature>
<feature type="compositionally biased region" description="Basic and acidic residues" evidence="1">
    <location>
        <begin position="106"/>
        <end position="120"/>
    </location>
</feature>
<dbReference type="Proteomes" id="UP000054538">
    <property type="component" value="Unassembled WGS sequence"/>
</dbReference>
<dbReference type="InParanoid" id="A0A0D0DY65"/>
<organism evidence="2 3">
    <name type="scientific">Paxillus rubicundulus Ve08.2h10</name>
    <dbReference type="NCBI Taxonomy" id="930991"/>
    <lineage>
        <taxon>Eukaryota</taxon>
        <taxon>Fungi</taxon>
        <taxon>Dikarya</taxon>
        <taxon>Basidiomycota</taxon>
        <taxon>Agaricomycotina</taxon>
        <taxon>Agaricomycetes</taxon>
        <taxon>Agaricomycetidae</taxon>
        <taxon>Boletales</taxon>
        <taxon>Paxilineae</taxon>
        <taxon>Paxillaceae</taxon>
        <taxon>Paxillus</taxon>
    </lineage>
</organism>
<reference evidence="3" key="2">
    <citation type="submission" date="2015-01" db="EMBL/GenBank/DDBJ databases">
        <title>Evolutionary Origins and Diversification of the Mycorrhizal Mutualists.</title>
        <authorList>
            <consortium name="DOE Joint Genome Institute"/>
            <consortium name="Mycorrhizal Genomics Consortium"/>
            <person name="Kohler A."/>
            <person name="Kuo A."/>
            <person name="Nagy L.G."/>
            <person name="Floudas D."/>
            <person name="Copeland A."/>
            <person name="Barry K.W."/>
            <person name="Cichocki N."/>
            <person name="Veneault-Fourrey C."/>
            <person name="LaButti K."/>
            <person name="Lindquist E.A."/>
            <person name="Lipzen A."/>
            <person name="Lundell T."/>
            <person name="Morin E."/>
            <person name="Murat C."/>
            <person name="Riley R."/>
            <person name="Ohm R."/>
            <person name="Sun H."/>
            <person name="Tunlid A."/>
            <person name="Henrissat B."/>
            <person name="Grigoriev I.V."/>
            <person name="Hibbett D.S."/>
            <person name="Martin F."/>
        </authorList>
    </citation>
    <scope>NUCLEOTIDE SEQUENCE [LARGE SCALE GENOMIC DNA]</scope>
    <source>
        <strain evidence="3">Ve08.2h10</strain>
    </source>
</reference>
<dbReference type="HOGENOM" id="CLU_2256424_0_0_1"/>
<gene>
    <name evidence="2" type="ORF">PAXRUDRAFT_821457</name>
</gene>
<keyword evidence="3" id="KW-1185">Reference proteome</keyword>
<evidence type="ECO:0000313" key="3">
    <source>
        <dbReference type="Proteomes" id="UP000054538"/>
    </source>
</evidence>
<reference evidence="2 3" key="1">
    <citation type="submission" date="2014-04" db="EMBL/GenBank/DDBJ databases">
        <authorList>
            <consortium name="DOE Joint Genome Institute"/>
            <person name="Kuo A."/>
            <person name="Kohler A."/>
            <person name="Jargeat P."/>
            <person name="Nagy L.G."/>
            <person name="Floudas D."/>
            <person name="Copeland A."/>
            <person name="Barry K.W."/>
            <person name="Cichocki N."/>
            <person name="Veneault-Fourrey C."/>
            <person name="LaButti K."/>
            <person name="Lindquist E.A."/>
            <person name="Lipzen A."/>
            <person name="Lundell T."/>
            <person name="Morin E."/>
            <person name="Murat C."/>
            <person name="Sun H."/>
            <person name="Tunlid A."/>
            <person name="Henrissat B."/>
            <person name="Grigoriev I.V."/>
            <person name="Hibbett D.S."/>
            <person name="Martin F."/>
            <person name="Nordberg H.P."/>
            <person name="Cantor M.N."/>
            <person name="Hua S.X."/>
        </authorList>
    </citation>
    <scope>NUCLEOTIDE SEQUENCE [LARGE SCALE GENOMIC DNA]</scope>
    <source>
        <strain evidence="2 3">Ve08.2h10</strain>
    </source>
</reference>
<dbReference type="EMBL" id="KN824829">
    <property type="protein sequence ID" value="KIL00659.1"/>
    <property type="molecule type" value="Genomic_DNA"/>
</dbReference>
<proteinExistence type="predicted"/>
<accession>A0A0D0DY65</accession>
<evidence type="ECO:0000313" key="2">
    <source>
        <dbReference type="EMBL" id="KIL00659.1"/>
    </source>
</evidence>
<dbReference type="STRING" id="930991.A0A0D0DY65"/>